<sequence>AWFPDYYTYTKSLLKILFDAKKSEINATKEPAPAPPKKKSDNSKQALNHKFDFFPDTVEEPVADELTTYLGGIYKLDSDSVSESLDWWKEHCREFPILALLAKDYLACCATSASVERCFSAAADTCSSDRGSLAARTIERCVSSHQWLAQGIKPDGDFETAQQIITFADQQREKEKAEKAEIKVLTE</sequence>
<dbReference type="GO" id="GO:0005634">
    <property type="term" value="C:nucleus"/>
    <property type="evidence" value="ECO:0007669"/>
    <property type="project" value="UniProtKB-SubCell"/>
</dbReference>
<dbReference type="EMBL" id="AJIL01000185">
    <property type="protein sequence ID" value="KNE91858.1"/>
    <property type="molecule type" value="Genomic_DNA"/>
</dbReference>
<organism evidence="7 8">
    <name type="scientific">Puccinia striiformis f. sp. tritici PST-78</name>
    <dbReference type="NCBI Taxonomy" id="1165861"/>
    <lineage>
        <taxon>Eukaryota</taxon>
        <taxon>Fungi</taxon>
        <taxon>Dikarya</taxon>
        <taxon>Basidiomycota</taxon>
        <taxon>Pucciniomycotina</taxon>
        <taxon>Pucciniomycetes</taxon>
        <taxon>Pucciniales</taxon>
        <taxon>Pucciniaceae</taxon>
        <taxon>Puccinia</taxon>
    </lineage>
</organism>
<evidence type="ECO:0000313" key="7">
    <source>
        <dbReference type="EMBL" id="KNE91858.1"/>
    </source>
</evidence>
<dbReference type="InterPro" id="IPR052035">
    <property type="entry name" value="ZnF_BED_domain_contain"/>
</dbReference>
<dbReference type="GO" id="GO:0046983">
    <property type="term" value="F:protein dimerization activity"/>
    <property type="evidence" value="ECO:0007669"/>
    <property type="project" value="InterPro"/>
</dbReference>
<evidence type="ECO:0000256" key="2">
    <source>
        <dbReference type="ARBA" id="ARBA00022723"/>
    </source>
</evidence>
<dbReference type="PANTHER" id="PTHR46481">
    <property type="entry name" value="ZINC FINGER BED DOMAIN-CONTAINING PROTEIN 4"/>
    <property type="match status" value="1"/>
</dbReference>
<name>A0A0L0UXT4_9BASI</name>
<keyword evidence="2" id="KW-0479">Metal-binding</keyword>
<dbReference type="InterPro" id="IPR008906">
    <property type="entry name" value="HATC_C_dom"/>
</dbReference>
<dbReference type="InterPro" id="IPR012337">
    <property type="entry name" value="RNaseH-like_sf"/>
</dbReference>
<protein>
    <recommendedName>
        <fullName evidence="6">HAT C-terminal dimerisation domain-containing protein</fullName>
    </recommendedName>
</protein>
<dbReference type="SUPFAM" id="SSF53098">
    <property type="entry name" value="Ribonuclease H-like"/>
    <property type="match status" value="1"/>
</dbReference>
<evidence type="ECO:0000256" key="3">
    <source>
        <dbReference type="ARBA" id="ARBA00022771"/>
    </source>
</evidence>
<dbReference type="PANTHER" id="PTHR46481:SF10">
    <property type="entry name" value="ZINC FINGER BED DOMAIN-CONTAINING PROTEIN 39"/>
    <property type="match status" value="1"/>
</dbReference>
<gene>
    <name evidence="7" type="ORF">PSTG_14712</name>
</gene>
<dbReference type="GO" id="GO:0008270">
    <property type="term" value="F:zinc ion binding"/>
    <property type="evidence" value="ECO:0007669"/>
    <property type="project" value="UniProtKB-KW"/>
</dbReference>
<comment type="subcellular location">
    <subcellularLocation>
        <location evidence="1">Nucleus</location>
    </subcellularLocation>
</comment>
<evidence type="ECO:0000259" key="6">
    <source>
        <dbReference type="Pfam" id="PF05699"/>
    </source>
</evidence>
<comment type="caution">
    <text evidence="7">The sequence shown here is derived from an EMBL/GenBank/DDBJ whole genome shotgun (WGS) entry which is preliminary data.</text>
</comment>
<keyword evidence="5" id="KW-0539">Nucleus</keyword>
<feature type="domain" description="HAT C-terminal dimerisation" evidence="6">
    <location>
        <begin position="66"/>
        <end position="148"/>
    </location>
</feature>
<evidence type="ECO:0000256" key="5">
    <source>
        <dbReference type="ARBA" id="ARBA00023242"/>
    </source>
</evidence>
<evidence type="ECO:0000256" key="1">
    <source>
        <dbReference type="ARBA" id="ARBA00004123"/>
    </source>
</evidence>
<dbReference type="AlphaFoldDB" id="A0A0L0UXT4"/>
<proteinExistence type="predicted"/>
<keyword evidence="3" id="KW-0863">Zinc-finger</keyword>
<accession>A0A0L0UXT4</accession>
<feature type="non-terminal residue" evidence="7">
    <location>
        <position position="1"/>
    </location>
</feature>
<keyword evidence="8" id="KW-1185">Reference proteome</keyword>
<dbReference type="OrthoDB" id="3264316at2759"/>
<dbReference type="Pfam" id="PF05699">
    <property type="entry name" value="Dimer_Tnp_hAT"/>
    <property type="match status" value="1"/>
</dbReference>
<evidence type="ECO:0000313" key="8">
    <source>
        <dbReference type="Proteomes" id="UP000054564"/>
    </source>
</evidence>
<dbReference type="STRING" id="1165861.A0A0L0UXT4"/>
<evidence type="ECO:0000256" key="4">
    <source>
        <dbReference type="ARBA" id="ARBA00022833"/>
    </source>
</evidence>
<keyword evidence="4" id="KW-0862">Zinc</keyword>
<dbReference type="Proteomes" id="UP000054564">
    <property type="component" value="Unassembled WGS sequence"/>
</dbReference>
<reference evidence="8" key="1">
    <citation type="submission" date="2014-03" db="EMBL/GenBank/DDBJ databases">
        <title>The Genome Sequence of Puccinia striiformis f. sp. tritici PST-78.</title>
        <authorList>
            <consortium name="The Broad Institute Genome Sequencing Platform"/>
            <person name="Cuomo C."/>
            <person name="Hulbert S."/>
            <person name="Chen X."/>
            <person name="Walker B."/>
            <person name="Young S.K."/>
            <person name="Zeng Q."/>
            <person name="Gargeya S."/>
            <person name="Fitzgerald M."/>
            <person name="Haas B."/>
            <person name="Abouelleil A."/>
            <person name="Alvarado L."/>
            <person name="Arachchi H.M."/>
            <person name="Berlin A.M."/>
            <person name="Chapman S.B."/>
            <person name="Goldberg J."/>
            <person name="Griggs A."/>
            <person name="Gujja S."/>
            <person name="Hansen M."/>
            <person name="Howarth C."/>
            <person name="Imamovic A."/>
            <person name="Larimer J."/>
            <person name="McCowan C."/>
            <person name="Montmayeur A."/>
            <person name="Murphy C."/>
            <person name="Neiman D."/>
            <person name="Pearson M."/>
            <person name="Priest M."/>
            <person name="Roberts A."/>
            <person name="Saif S."/>
            <person name="Shea T."/>
            <person name="Sisk P."/>
            <person name="Sykes S."/>
            <person name="Wortman J."/>
            <person name="Nusbaum C."/>
            <person name="Birren B."/>
        </authorList>
    </citation>
    <scope>NUCLEOTIDE SEQUENCE [LARGE SCALE GENOMIC DNA]</scope>
    <source>
        <strain evidence="8">race PST-78</strain>
    </source>
</reference>